<organism evidence="2 3">
    <name type="scientific">Paramecium primaurelia</name>
    <dbReference type="NCBI Taxonomy" id="5886"/>
    <lineage>
        <taxon>Eukaryota</taxon>
        <taxon>Sar</taxon>
        <taxon>Alveolata</taxon>
        <taxon>Ciliophora</taxon>
        <taxon>Intramacronucleata</taxon>
        <taxon>Oligohymenophorea</taxon>
        <taxon>Peniculida</taxon>
        <taxon>Parameciidae</taxon>
        <taxon>Paramecium</taxon>
    </lineage>
</organism>
<proteinExistence type="predicted"/>
<evidence type="ECO:0000313" key="3">
    <source>
        <dbReference type="Proteomes" id="UP000688137"/>
    </source>
</evidence>
<evidence type="ECO:0000256" key="1">
    <source>
        <dbReference type="SAM" id="MobiDB-lite"/>
    </source>
</evidence>
<comment type="caution">
    <text evidence="2">The sequence shown here is derived from an EMBL/GenBank/DDBJ whole genome shotgun (WGS) entry which is preliminary data.</text>
</comment>
<reference evidence="2" key="1">
    <citation type="submission" date="2021-01" db="EMBL/GenBank/DDBJ databases">
        <authorList>
            <consortium name="Genoscope - CEA"/>
            <person name="William W."/>
        </authorList>
    </citation>
    <scope>NUCLEOTIDE SEQUENCE</scope>
</reference>
<gene>
    <name evidence="2" type="ORF">PPRIM_AZ9-3.1.T0210126</name>
</gene>
<feature type="region of interest" description="Disordered" evidence="1">
    <location>
        <begin position="1"/>
        <end position="40"/>
    </location>
</feature>
<protein>
    <submittedName>
        <fullName evidence="2">Uncharacterized protein</fullName>
    </submittedName>
</protein>
<feature type="compositionally biased region" description="Polar residues" evidence="1">
    <location>
        <begin position="17"/>
        <end position="40"/>
    </location>
</feature>
<evidence type="ECO:0000313" key="2">
    <source>
        <dbReference type="EMBL" id="CAD8053845.1"/>
    </source>
</evidence>
<keyword evidence="3" id="KW-1185">Reference proteome</keyword>
<dbReference type="Proteomes" id="UP000688137">
    <property type="component" value="Unassembled WGS sequence"/>
</dbReference>
<accession>A0A8S1KIP0</accession>
<dbReference type="EMBL" id="CAJJDM010000019">
    <property type="protein sequence ID" value="CAD8053845.1"/>
    <property type="molecule type" value="Genomic_DNA"/>
</dbReference>
<dbReference type="OMA" id="QEECNYE"/>
<sequence>MKSLSNKENVIPKQYKIPSSQNILQENKNNNCKVTQRQNTTPSKLKSYYNQFEVKFQKRSISFIEETLQKANKEQNFVSTIQNEKDQNHSDSEQSQDSINIWQEECKYEDLFDLFQFRFNNSYKTTDQVQNNAIHLIKSYKKLFGYSIFRTNIGKNPFYHMQRRMNSLRSFDEQKQNTRYSKISVKFKLQENKLPFGKISYMNNLITVQNNKEKKR</sequence>
<dbReference type="AlphaFoldDB" id="A0A8S1KIP0"/>
<name>A0A8S1KIP0_PARPR</name>